<organism evidence="1 2">
    <name type="scientific">Cinara cedri</name>
    <dbReference type="NCBI Taxonomy" id="506608"/>
    <lineage>
        <taxon>Eukaryota</taxon>
        <taxon>Metazoa</taxon>
        <taxon>Ecdysozoa</taxon>
        <taxon>Arthropoda</taxon>
        <taxon>Hexapoda</taxon>
        <taxon>Insecta</taxon>
        <taxon>Pterygota</taxon>
        <taxon>Neoptera</taxon>
        <taxon>Paraneoptera</taxon>
        <taxon>Hemiptera</taxon>
        <taxon>Sternorrhyncha</taxon>
        <taxon>Aphidomorpha</taxon>
        <taxon>Aphidoidea</taxon>
        <taxon>Aphididae</taxon>
        <taxon>Lachninae</taxon>
        <taxon>Cinara</taxon>
    </lineage>
</organism>
<proteinExistence type="predicted"/>
<sequence>MDSITPNIHEEDHDTSYYNDEVATHGRLIPAKKKNKKEDSTEELMKMVCQRLKQPLDD</sequence>
<dbReference type="AlphaFoldDB" id="A0A5E4M1X2"/>
<evidence type="ECO:0000313" key="1">
    <source>
        <dbReference type="EMBL" id="VVC25994.1"/>
    </source>
</evidence>
<accession>A0A5E4M1X2</accession>
<protein>
    <submittedName>
        <fullName evidence="1">Uncharacterized protein</fullName>
    </submittedName>
</protein>
<dbReference type="EMBL" id="CABPRJ010000023">
    <property type="protein sequence ID" value="VVC25994.1"/>
    <property type="molecule type" value="Genomic_DNA"/>
</dbReference>
<keyword evidence="2" id="KW-1185">Reference proteome</keyword>
<evidence type="ECO:0000313" key="2">
    <source>
        <dbReference type="Proteomes" id="UP000325440"/>
    </source>
</evidence>
<dbReference type="Proteomes" id="UP000325440">
    <property type="component" value="Unassembled WGS sequence"/>
</dbReference>
<reference evidence="1 2" key="1">
    <citation type="submission" date="2019-08" db="EMBL/GenBank/DDBJ databases">
        <authorList>
            <person name="Alioto T."/>
            <person name="Alioto T."/>
            <person name="Gomez Garrido J."/>
        </authorList>
    </citation>
    <scope>NUCLEOTIDE SEQUENCE [LARGE SCALE GENOMIC DNA]</scope>
</reference>
<gene>
    <name evidence="1" type="ORF">CINCED_3A014573</name>
</gene>
<name>A0A5E4M1X2_9HEMI</name>